<proteinExistence type="predicted"/>
<dbReference type="EMBL" id="JAYGGQ010000014">
    <property type="protein sequence ID" value="MEA5456371.1"/>
    <property type="molecule type" value="Genomic_DNA"/>
</dbReference>
<name>A0ABU5TA94_9MICC</name>
<evidence type="ECO:0000313" key="1">
    <source>
        <dbReference type="EMBL" id="MEA5456371.1"/>
    </source>
</evidence>
<dbReference type="SUPFAM" id="SSF53254">
    <property type="entry name" value="Phosphoglycerate mutase-like"/>
    <property type="match status" value="1"/>
</dbReference>
<dbReference type="PANTHER" id="PTHR47623">
    <property type="entry name" value="OS09G0287300 PROTEIN"/>
    <property type="match status" value="1"/>
</dbReference>
<dbReference type="RefSeq" id="WP_323280263.1">
    <property type="nucleotide sequence ID" value="NZ_JAYGGQ010000014.1"/>
</dbReference>
<sequence length="183" mass="20193">MSKHHVKRLVVLRHAKAAWPEGVPDIERPLAERGHADAPEAGKWLLHHEVVPDFILCSVALRTRQTCTWVCDELGDLAPTPKLETGLYAAGAGRMLAVVNHVPETVRTLLLIAHMPGVQDLVLRLASRDSDQDAYLDAANHFPTTGLAVLEVDKPWGELDGQDARLTDFAVPRAGERKHGHRH</sequence>
<dbReference type="PANTHER" id="PTHR47623:SF1">
    <property type="entry name" value="OS09G0287300 PROTEIN"/>
    <property type="match status" value="1"/>
</dbReference>
<reference evidence="1 2" key="1">
    <citation type="submission" date="2023-12" db="EMBL/GenBank/DDBJ databases">
        <title>Sinomonas terricola sp. nov, isolated from litchi orchard soil in Guangdong, PR China.</title>
        <authorList>
            <person name="Jiaxin W."/>
            <person name="Yang Z."/>
            <person name="Honghui Z."/>
        </authorList>
    </citation>
    <scope>NUCLEOTIDE SEQUENCE [LARGE SCALE GENOMIC DNA]</scope>
    <source>
        <strain evidence="1 2">JGH33</strain>
    </source>
</reference>
<dbReference type="Gene3D" id="3.40.50.1240">
    <property type="entry name" value="Phosphoglycerate mutase-like"/>
    <property type="match status" value="1"/>
</dbReference>
<dbReference type="Pfam" id="PF00300">
    <property type="entry name" value="His_Phos_1"/>
    <property type="match status" value="1"/>
</dbReference>
<protein>
    <submittedName>
        <fullName evidence="1">Histidine phosphatase family protein</fullName>
    </submittedName>
</protein>
<accession>A0ABU5TA94</accession>
<dbReference type="CDD" id="cd07067">
    <property type="entry name" value="HP_PGM_like"/>
    <property type="match status" value="1"/>
</dbReference>
<dbReference type="InterPro" id="IPR029033">
    <property type="entry name" value="His_PPase_superfam"/>
</dbReference>
<evidence type="ECO:0000313" key="2">
    <source>
        <dbReference type="Proteomes" id="UP001304769"/>
    </source>
</evidence>
<keyword evidence="2" id="KW-1185">Reference proteome</keyword>
<dbReference type="InterPro" id="IPR013078">
    <property type="entry name" value="His_Pase_superF_clade-1"/>
</dbReference>
<comment type="caution">
    <text evidence="1">The sequence shown here is derived from an EMBL/GenBank/DDBJ whole genome shotgun (WGS) entry which is preliminary data.</text>
</comment>
<gene>
    <name evidence="1" type="ORF">SPF06_16680</name>
</gene>
<dbReference type="Proteomes" id="UP001304769">
    <property type="component" value="Unassembled WGS sequence"/>
</dbReference>
<organism evidence="1 2">
    <name type="scientific">Sinomonas terricola</name>
    <dbReference type="NCBI Taxonomy" id="3110330"/>
    <lineage>
        <taxon>Bacteria</taxon>
        <taxon>Bacillati</taxon>
        <taxon>Actinomycetota</taxon>
        <taxon>Actinomycetes</taxon>
        <taxon>Micrococcales</taxon>
        <taxon>Micrococcaceae</taxon>
        <taxon>Sinomonas</taxon>
    </lineage>
</organism>